<dbReference type="GO" id="GO:0005634">
    <property type="term" value="C:nucleus"/>
    <property type="evidence" value="ECO:0007669"/>
    <property type="project" value="UniProtKB-SubCell"/>
</dbReference>
<gene>
    <name evidence="10" type="ORF">FEQUK3_LOCUS6964</name>
</gene>
<dbReference type="GO" id="GO:0008270">
    <property type="term" value="F:zinc ion binding"/>
    <property type="evidence" value="ECO:0007669"/>
    <property type="project" value="UniProtKB-KW"/>
</dbReference>
<evidence type="ECO:0000256" key="7">
    <source>
        <dbReference type="PROSITE-ProRule" id="PRU00042"/>
    </source>
</evidence>
<feature type="domain" description="C2H2-type" evidence="9">
    <location>
        <begin position="257"/>
        <end position="285"/>
    </location>
</feature>
<proteinExistence type="predicted"/>
<evidence type="ECO:0000313" key="10">
    <source>
        <dbReference type="EMBL" id="CAG7561244.1"/>
    </source>
</evidence>
<evidence type="ECO:0000256" key="1">
    <source>
        <dbReference type="ARBA" id="ARBA00004123"/>
    </source>
</evidence>
<keyword evidence="2" id="KW-0479">Metal-binding</keyword>
<evidence type="ECO:0000256" key="5">
    <source>
        <dbReference type="ARBA" id="ARBA00022833"/>
    </source>
</evidence>
<dbReference type="SMART" id="SM00355">
    <property type="entry name" value="ZnF_C2H2"/>
    <property type="match status" value="4"/>
</dbReference>
<feature type="compositionally biased region" description="Basic and acidic residues" evidence="8">
    <location>
        <begin position="186"/>
        <end position="203"/>
    </location>
</feature>
<evidence type="ECO:0000256" key="3">
    <source>
        <dbReference type="ARBA" id="ARBA00022737"/>
    </source>
</evidence>
<comment type="caution">
    <text evidence="10">The sequence shown here is derived from an EMBL/GenBank/DDBJ whole genome shotgun (WGS) entry which is preliminary data.</text>
</comment>
<evidence type="ECO:0000256" key="8">
    <source>
        <dbReference type="SAM" id="MobiDB-lite"/>
    </source>
</evidence>
<evidence type="ECO:0000259" key="9">
    <source>
        <dbReference type="PROSITE" id="PS50157"/>
    </source>
</evidence>
<keyword evidence="3" id="KW-0677">Repeat</keyword>
<dbReference type="PANTHER" id="PTHR24406">
    <property type="entry name" value="TRANSCRIPTIONAL REPRESSOR CTCFL-RELATED"/>
    <property type="match status" value="1"/>
</dbReference>
<dbReference type="EMBL" id="CAJSTJ010000140">
    <property type="protein sequence ID" value="CAG7561244.1"/>
    <property type="molecule type" value="Genomic_DNA"/>
</dbReference>
<dbReference type="Proteomes" id="UP000693738">
    <property type="component" value="Unassembled WGS sequence"/>
</dbReference>
<reference evidence="10" key="1">
    <citation type="submission" date="2021-05" db="EMBL/GenBank/DDBJ databases">
        <authorList>
            <person name="Khan N."/>
        </authorList>
    </citation>
    <scope>NUCLEOTIDE SEQUENCE</scope>
</reference>
<feature type="compositionally biased region" description="Basic and acidic residues" evidence="8">
    <location>
        <begin position="1"/>
        <end position="11"/>
    </location>
</feature>
<evidence type="ECO:0000313" key="11">
    <source>
        <dbReference type="Proteomes" id="UP000693738"/>
    </source>
</evidence>
<feature type="region of interest" description="Disordered" evidence="8">
    <location>
        <begin position="270"/>
        <end position="289"/>
    </location>
</feature>
<dbReference type="AlphaFoldDB" id="A0A8J2IXF4"/>
<dbReference type="InterPro" id="IPR013087">
    <property type="entry name" value="Znf_C2H2_type"/>
</dbReference>
<name>A0A8J2IXF4_FUSEQ</name>
<comment type="subcellular location">
    <subcellularLocation>
        <location evidence="1">Nucleus</location>
    </subcellularLocation>
</comment>
<sequence length="497" mass="57142">MESPQKRKFEEEPNPECTSAHETRPLRIKENELPSPATIATYASAKLARVSVTNMPSRNINTKSTMYPCLFGEGCARCGPMIPVCMDFPMAHEDEIVVQGFFDFSCQHDDCDESYEDSEKRRQHEITVHNRCLTCTEYFSSEEELKEHQSKSKMVEEERRTHLLQLEMVVRQKEVLAAMLTSSGVPKEEKTEDVTEDKRDKHNIVKPANNAKNEKEAVPAESTSPEILKEEQTEDIHKDQVAETQQDSGGPSKDNPLNCRACNKTFGSTRGFDGHQRTKHDKKTSQKNERLARQDFAMSCDVCGQKRFVTQDALDQHQRQKHQMYVPTNKPEEENESDIWEDFGDFPCIGEKFDCYRQFDTASEMMRHVESGKCVAYNGDEIAEAFMDDLMDYDYRKFYNRKKKCFICPECMGSRFKDLTALLLHAEGDSCSLDTSEGDLHDALEEIPTVCMGGEYFDSDSDGFYRNGDPWENGSRGHPHFQYEFDIEEMESYGYYG</sequence>
<organism evidence="10 11">
    <name type="scientific">Fusarium equiseti</name>
    <name type="common">Fusarium scirpi</name>
    <dbReference type="NCBI Taxonomy" id="61235"/>
    <lineage>
        <taxon>Eukaryota</taxon>
        <taxon>Fungi</taxon>
        <taxon>Dikarya</taxon>
        <taxon>Ascomycota</taxon>
        <taxon>Pezizomycotina</taxon>
        <taxon>Sordariomycetes</taxon>
        <taxon>Hypocreomycetidae</taxon>
        <taxon>Hypocreales</taxon>
        <taxon>Nectriaceae</taxon>
        <taxon>Fusarium</taxon>
        <taxon>Fusarium incarnatum-equiseti species complex</taxon>
    </lineage>
</organism>
<keyword evidence="6" id="KW-0539">Nucleus</keyword>
<feature type="compositionally biased region" description="Basic and acidic residues" evidence="8">
    <location>
        <begin position="227"/>
        <end position="241"/>
    </location>
</feature>
<feature type="region of interest" description="Disordered" evidence="8">
    <location>
        <begin position="181"/>
        <end position="261"/>
    </location>
</feature>
<dbReference type="InterPro" id="IPR050888">
    <property type="entry name" value="ZnF_C2H2-type_TF"/>
</dbReference>
<dbReference type="PROSITE" id="PS00028">
    <property type="entry name" value="ZINC_FINGER_C2H2_1"/>
    <property type="match status" value="2"/>
</dbReference>
<evidence type="ECO:0000256" key="4">
    <source>
        <dbReference type="ARBA" id="ARBA00022771"/>
    </source>
</evidence>
<dbReference type="PROSITE" id="PS50157">
    <property type="entry name" value="ZINC_FINGER_C2H2_2"/>
    <property type="match status" value="1"/>
</dbReference>
<keyword evidence="4 7" id="KW-0863">Zinc-finger</keyword>
<evidence type="ECO:0000256" key="6">
    <source>
        <dbReference type="ARBA" id="ARBA00023242"/>
    </source>
</evidence>
<feature type="region of interest" description="Disordered" evidence="8">
    <location>
        <begin position="1"/>
        <end position="24"/>
    </location>
</feature>
<evidence type="ECO:0000256" key="2">
    <source>
        <dbReference type="ARBA" id="ARBA00022723"/>
    </source>
</evidence>
<accession>A0A8J2IXF4</accession>
<protein>
    <recommendedName>
        <fullName evidence="9">C2H2-type domain-containing protein</fullName>
    </recommendedName>
</protein>
<keyword evidence="5" id="KW-0862">Zinc</keyword>